<gene>
    <name evidence="4" type="ORF">JDV02_005729</name>
</gene>
<name>A0A9Q8VC56_9HYPO</name>
<protein>
    <recommendedName>
        <fullName evidence="3">Zn(2)-C6 fungal-type domain-containing protein</fullName>
    </recommendedName>
</protein>
<evidence type="ECO:0000313" key="5">
    <source>
        <dbReference type="Proteomes" id="UP000829364"/>
    </source>
</evidence>
<evidence type="ECO:0000256" key="2">
    <source>
        <dbReference type="SAM" id="MobiDB-lite"/>
    </source>
</evidence>
<accession>A0A9Q8VC56</accession>
<dbReference type="AlphaFoldDB" id="A0A9Q8VC56"/>
<evidence type="ECO:0000259" key="3">
    <source>
        <dbReference type="PROSITE" id="PS00463"/>
    </source>
</evidence>
<dbReference type="GO" id="GO:0008270">
    <property type="term" value="F:zinc ion binding"/>
    <property type="evidence" value="ECO:0007669"/>
    <property type="project" value="InterPro"/>
</dbReference>
<dbReference type="GeneID" id="72067678"/>
<dbReference type="EMBL" id="CP086358">
    <property type="protein sequence ID" value="UNI19549.1"/>
    <property type="molecule type" value="Genomic_DNA"/>
</dbReference>
<dbReference type="OrthoDB" id="5426982at2759"/>
<sequence length="552" mass="62964">MDTAQDVARAGREDPGVPVPLTINDELFDFFFDWAPYSDANRRSDTENGGPSPKDLNNGIMESPSIQALDHMSLESLQSEFIKMNSSFTPEDELDVTSDISPQTATSEDVILDYSPARQVQDDSYGSQFSHAPYSALKHRRSESPARRPRHLVNPTRTADVRKTGACLPCRVSKTRCHDSGVCPTCRKAFPEQCHRVCTRSTLVTHVPVISRAPDVWAFGSPMEERSRLEPRLYIGRPRDIAIILSSEDITGPALGATIQPYRLPGSSQDNPVTAAFSRERLPSHQELQRWVEAQMQRESSGSSFKHCLRNFLYAYSEEGHGLPKHDLVSKVHSMNCFLRISRTHSYFYRDSSNSFVKLPLAAHTELRHIARRALEPLEHDAFKHLDDIVQQGSIKIEEKLAIWASTWQLLLIYRDILERLKAEVSRRNRPNNPAAAHDESLYQWMIDKVFSHLATFYHYHFRTKRSLEISLDWLNSSKYPSRAFHSQKLRKFTKDMLRSREDLCTYPIACCTLPRLLIGHPSFVIILSWHATVKKVAYFTPICLTTALPTL</sequence>
<keyword evidence="1" id="KW-0539">Nucleus</keyword>
<dbReference type="Proteomes" id="UP000829364">
    <property type="component" value="Chromosome 5"/>
</dbReference>
<dbReference type="InterPro" id="IPR001138">
    <property type="entry name" value="Zn2Cys6_DnaBD"/>
</dbReference>
<feature type="region of interest" description="Disordered" evidence="2">
    <location>
        <begin position="41"/>
        <end position="61"/>
    </location>
</feature>
<feature type="domain" description="Zn(2)-C6 fungal-type" evidence="3">
    <location>
        <begin position="166"/>
        <end position="194"/>
    </location>
</feature>
<evidence type="ECO:0000313" key="4">
    <source>
        <dbReference type="EMBL" id="UNI19549.1"/>
    </source>
</evidence>
<reference evidence="4" key="1">
    <citation type="submission" date="2021-11" db="EMBL/GenBank/DDBJ databases">
        <title>Purpureocillium_takamizusanense_genome.</title>
        <authorList>
            <person name="Nguyen N.-H."/>
        </authorList>
    </citation>
    <scope>NUCLEOTIDE SEQUENCE</scope>
    <source>
        <strain evidence="4">PT3</strain>
    </source>
</reference>
<proteinExistence type="predicted"/>
<dbReference type="GO" id="GO:0000981">
    <property type="term" value="F:DNA-binding transcription factor activity, RNA polymerase II-specific"/>
    <property type="evidence" value="ECO:0007669"/>
    <property type="project" value="InterPro"/>
</dbReference>
<evidence type="ECO:0000256" key="1">
    <source>
        <dbReference type="ARBA" id="ARBA00023242"/>
    </source>
</evidence>
<dbReference type="PROSITE" id="PS00463">
    <property type="entry name" value="ZN2_CY6_FUNGAL_1"/>
    <property type="match status" value="1"/>
</dbReference>
<organism evidence="4 5">
    <name type="scientific">Purpureocillium takamizusanense</name>
    <dbReference type="NCBI Taxonomy" id="2060973"/>
    <lineage>
        <taxon>Eukaryota</taxon>
        <taxon>Fungi</taxon>
        <taxon>Dikarya</taxon>
        <taxon>Ascomycota</taxon>
        <taxon>Pezizomycotina</taxon>
        <taxon>Sordariomycetes</taxon>
        <taxon>Hypocreomycetidae</taxon>
        <taxon>Hypocreales</taxon>
        <taxon>Ophiocordycipitaceae</taxon>
        <taxon>Purpureocillium</taxon>
    </lineage>
</organism>
<dbReference type="RefSeq" id="XP_047843030.1">
    <property type="nucleotide sequence ID" value="XM_047987046.1"/>
</dbReference>
<keyword evidence="5" id="KW-1185">Reference proteome</keyword>
<dbReference type="KEGG" id="ptkz:JDV02_005729"/>